<evidence type="ECO:0000313" key="2">
    <source>
        <dbReference type="EMBL" id="GAA5162131.1"/>
    </source>
</evidence>
<dbReference type="Proteomes" id="UP001500547">
    <property type="component" value="Unassembled WGS sequence"/>
</dbReference>
<dbReference type="RefSeq" id="WP_345532023.1">
    <property type="nucleotide sequence ID" value="NZ_BAABLD010000005.1"/>
</dbReference>
<dbReference type="PROSITE" id="PS51186">
    <property type="entry name" value="GNAT"/>
    <property type="match status" value="1"/>
</dbReference>
<reference evidence="3" key="1">
    <citation type="journal article" date="2019" name="Int. J. Syst. Evol. Microbiol.">
        <title>The Global Catalogue of Microorganisms (GCM) 10K type strain sequencing project: providing services to taxonomists for standard genome sequencing and annotation.</title>
        <authorList>
            <consortium name="The Broad Institute Genomics Platform"/>
            <consortium name="The Broad Institute Genome Sequencing Center for Infectious Disease"/>
            <person name="Wu L."/>
            <person name="Ma J."/>
        </authorList>
    </citation>
    <scope>NUCLEOTIDE SEQUENCE [LARGE SCALE GENOMIC DNA]</scope>
    <source>
        <strain evidence="3">JCM 18715</strain>
    </source>
</reference>
<dbReference type="InterPro" id="IPR051531">
    <property type="entry name" value="N-acetyltransferase"/>
</dbReference>
<dbReference type="InterPro" id="IPR016181">
    <property type="entry name" value="Acyl_CoA_acyltransferase"/>
</dbReference>
<dbReference type="InterPro" id="IPR000182">
    <property type="entry name" value="GNAT_dom"/>
</dbReference>
<comment type="caution">
    <text evidence="2">The sequence shown here is derived from an EMBL/GenBank/DDBJ whole genome shotgun (WGS) entry which is preliminary data.</text>
</comment>
<protein>
    <submittedName>
        <fullName evidence="2">GNAT family protein</fullName>
    </submittedName>
</protein>
<organism evidence="2 3">
    <name type="scientific">Viridibacterium curvum</name>
    <dbReference type="NCBI Taxonomy" id="1101404"/>
    <lineage>
        <taxon>Bacteria</taxon>
        <taxon>Pseudomonadati</taxon>
        <taxon>Pseudomonadota</taxon>
        <taxon>Betaproteobacteria</taxon>
        <taxon>Rhodocyclales</taxon>
        <taxon>Rhodocyclaceae</taxon>
        <taxon>Viridibacterium</taxon>
    </lineage>
</organism>
<proteinExistence type="predicted"/>
<sequence length="184" mass="20860">MSESSIYTARLELLLVDASHAQGIFELESDPNVVQYFGQSPMQKLEDAFKWIEQRQRGLDNGALMAWSVFEKEQGRLIGSCSVYARNQSFRSAMCGYELSPDVWGRGFMSEAVSSMLSFGFSSLQLNRVGAGTATENLRSVKFLERLGFVREGVMRQYWYANGAFHDAYSYSLLAEDWRAQKNV</sequence>
<gene>
    <name evidence="2" type="ORF">GCM10025770_12500</name>
</gene>
<dbReference type="PANTHER" id="PTHR43792">
    <property type="entry name" value="GNAT FAMILY, PUTATIVE (AFU_ORTHOLOGUE AFUA_3G00765)-RELATED-RELATED"/>
    <property type="match status" value="1"/>
</dbReference>
<dbReference type="Gene3D" id="3.40.630.30">
    <property type="match status" value="1"/>
</dbReference>
<dbReference type="SUPFAM" id="SSF55729">
    <property type="entry name" value="Acyl-CoA N-acyltransferases (Nat)"/>
    <property type="match status" value="1"/>
</dbReference>
<evidence type="ECO:0000259" key="1">
    <source>
        <dbReference type="PROSITE" id="PS51186"/>
    </source>
</evidence>
<keyword evidence="3" id="KW-1185">Reference proteome</keyword>
<dbReference type="Pfam" id="PF13302">
    <property type="entry name" value="Acetyltransf_3"/>
    <property type="match status" value="1"/>
</dbReference>
<name>A0ABP9QHZ4_9RHOO</name>
<evidence type="ECO:0000313" key="3">
    <source>
        <dbReference type="Proteomes" id="UP001500547"/>
    </source>
</evidence>
<dbReference type="PANTHER" id="PTHR43792:SF9">
    <property type="entry name" value="RIBOSOMAL-PROTEIN-ALANINE ACETYLTRANSFERASE"/>
    <property type="match status" value="1"/>
</dbReference>
<dbReference type="EMBL" id="BAABLD010000005">
    <property type="protein sequence ID" value="GAA5162131.1"/>
    <property type="molecule type" value="Genomic_DNA"/>
</dbReference>
<accession>A0ABP9QHZ4</accession>
<feature type="domain" description="N-acetyltransferase" evidence="1">
    <location>
        <begin position="11"/>
        <end position="176"/>
    </location>
</feature>